<feature type="transmembrane region" description="Helical" evidence="2">
    <location>
        <begin position="238"/>
        <end position="259"/>
    </location>
</feature>
<evidence type="ECO:0000313" key="4">
    <source>
        <dbReference type="Proteomes" id="UP001190700"/>
    </source>
</evidence>
<keyword evidence="4" id="KW-1185">Reference proteome</keyword>
<accession>A0AAE0GI71</accession>
<name>A0AAE0GI71_9CHLO</name>
<feature type="compositionally biased region" description="Basic and acidic residues" evidence="1">
    <location>
        <begin position="16"/>
        <end position="30"/>
    </location>
</feature>
<evidence type="ECO:0000313" key="3">
    <source>
        <dbReference type="EMBL" id="KAK3278458.1"/>
    </source>
</evidence>
<gene>
    <name evidence="3" type="ORF">CYMTET_13608</name>
</gene>
<feature type="transmembrane region" description="Helical" evidence="2">
    <location>
        <begin position="169"/>
        <end position="190"/>
    </location>
</feature>
<evidence type="ECO:0000256" key="2">
    <source>
        <dbReference type="SAM" id="Phobius"/>
    </source>
</evidence>
<feature type="region of interest" description="Disordered" evidence="1">
    <location>
        <begin position="1"/>
        <end position="44"/>
    </location>
</feature>
<organism evidence="3 4">
    <name type="scientific">Cymbomonas tetramitiformis</name>
    <dbReference type="NCBI Taxonomy" id="36881"/>
    <lineage>
        <taxon>Eukaryota</taxon>
        <taxon>Viridiplantae</taxon>
        <taxon>Chlorophyta</taxon>
        <taxon>Pyramimonadophyceae</taxon>
        <taxon>Pyramimonadales</taxon>
        <taxon>Pyramimonadaceae</taxon>
        <taxon>Cymbomonas</taxon>
    </lineage>
</organism>
<keyword evidence="2" id="KW-0812">Transmembrane</keyword>
<dbReference type="AlphaFoldDB" id="A0AAE0GI71"/>
<keyword evidence="2" id="KW-0472">Membrane</keyword>
<feature type="compositionally biased region" description="Polar residues" evidence="1">
    <location>
        <begin position="32"/>
        <end position="42"/>
    </location>
</feature>
<keyword evidence="2" id="KW-1133">Transmembrane helix</keyword>
<proteinExistence type="predicted"/>
<comment type="caution">
    <text evidence="3">The sequence shown here is derived from an EMBL/GenBank/DDBJ whole genome shotgun (WGS) entry which is preliminary data.</text>
</comment>
<evidence type="ECO:0000256" key="1">
    <source>
        <dbReference type="SAM" id="MobiDB-lite"/>
    </source>
</evidence>
<dbReference type="EMBL" id="LGRX02005426">
    <property type="protein sequence ID" value="KAK3278458.1"/>
    <property type="molecule type" value="Genomic_DNA"/>
</dbReference>
<protein>
    <submittedName>
        <fullName evidence="3">Uncharacterized protein</fullName>
    </submittedName>
</protein>
<sequence>MSTNINTDQDGPADFFDSRYPDKKEHDAIDHPTNSADNNFEPYSTDPALKLNEFVYTFNRTYEGPENSDPETDKANKVEESIAEGESVHTASLTEHVGHPIPDLGDIHKQGATIADIDENRVINNMDSVFSESTATKRFCMRQFSAINAFESGLRNLHHRDVFGLQSSILFFSMFILGLLVCTICSAQLYKQKTYTLRLNALGELDITSEYQSLRQFMDKSNSVESEFKWPPSVSHGFYGLCYFLLAAFTLSAPFRVLASYKTWVLQHYKLATDEDEDEDEARQRGYVSKVMTFIHKFGVGGPYFLYEVFIKEACEFFMMLICFLEQCGVRVFSLSHNPVVTSSPMQMIAFACVISINLSVTILLGFFTPRKPRRLTAEHLVPSLTGPQPNI</sequence>
<dbReference type="Proteomes" id="UP001190700">
    <property type="component" value="Unassembled WGS sequence"/>
</dbReference>
<reference evidence="3 4" key="1">
    <citation type="journal article" date="2015" name="Genome Biol. Evol.">
        <title>Comparative Genomics of a Bacterivorous Green Alga Reveals Evolutionary Causalities and Consequences of Phago-Mixotrophic Mode of Nutrition.</title>
        <authorList>
            <person name="Burns J.A."/>
            <person name="Paasch A."/>
            <person name="Narechania A."/>
            <person name="Kim E."/>
        </authorList>
    </citation>
    <scope>NUCLEOTIDE SEQUENCE [LARGE SCALE GENOMIC DNA]</scope>
    <source>
        <strain evidence="3 4">PLY_AMNH</strain>
    </source>
</reference>
<feature type="transmembrane region" description="Helical" evidence="2">
    <location>
        <begin position="348"/>
        <end position="368"/>
    </location>
</feature>